<evidence type="ECO:0000313" key="3">
    <source>
        <dbReference type="EMBL" id="UMM21310.1"/>
    </source>
</evidence>
<organism evidence="3 4">
    <name type="scientific">Caenorhabditis briggsae</name>
    <dbReference type="NCBI Taxonomy" id="6238"/>
    <lineage>
        <taxon>Eukaryota</taxon>
        <taxon>Metazoa</taxon>
        <taxon>Ecdysozoa</taxon>
        <taxon>Nematoda</taxon>
        <taxon>Chromadorea</taxon>
        <taxon>Rhabditida</taxon>
        <taxon>Rhabditina</taxon>
        <taxon>Rhabditomorpha</taxon>
        <taxon>Rhabditoidea</taxon>
        <taxon>Rhabditidae</taxon>
        <taxon>Peloderinae</taxon>
        <taxon>Caenorhabditis</taxon>
    </lineage>
</organism>
<evidence type="ECO:0000256" key="2">
    <source>
        <dbReference type="SAM" id="Phobius"/>
    </source>
</evidence>
<sequence>MNISSTIFFYFAILVAGIFGVEYGEIEYHRIEKRQFNFGQWGRNMGQRGENYGRDWGRQCHSYRNHTHNNLDYCNSYCSSWDYCMKYYCSPYNNWDYCSRSKNGWGWNRNNDGGDGIHYPKKSEPLEDIMVVVAGDVDIMEDGEDEDTIRFTVQDTIIMADITVLFALPAFGFPAEKSSNVSRTEENAVIEKIGTSQEVTVIDGNYSGNETNIRTARKSYGGGSRSSSSSRSYSSSGSRSYSSIGRFRSYSRFGSSFSSYSPSYYSSYSSYYSSPSYYSYYSPSYYGSYYGYGNYGYSNYGYSNYGYGYNNNNYYGYNNCQNNYYYGSYYGCSSSSSYYKAK</sequence>
<accession>A0AAE9EKW4</accession>
<gene>
    <name evidence="3" type="ORF">L5515_003044</name>
</gene>
<evidence type="ECO:0000256" key="1">
    <source>
        <dbReference type="SAM" id="MobiDB-lite"/>
    </source>
</evidence>
<feature type="transmembrane region" description="Helical" evidence="2">
    <location>
        <begin position="6"/>
        <end position="24"/>
    </location>
</feature>
<name>A0AAE9EKW4_CAEBR</name>
<keyword evidence="2" id="KW-1133">Transmembrane helix</keyword>
<dbReference type="AlphaFoldDB" id="A0AAE9EKW4"/>
<evidence type="ECO:0000313" key="4">
    <source>
        <dbReference type="Proteomes" id="UP000829354"/>
    </source>
</evidence>
<keyword evidence="2" id="KW-0472">Membrane</keyword>
<reference evidence="3 4" key="1">
    <citation type="submission" date="2022-04" db="EMBL/GenBank/DDBJ databases">
        <title>Chromosome-level reference genomes for two strains of Caenorhabditis briggsae: an improved platform for comparative genomics.</title>
        <authorList>
            <person name="Stevens L."/>
            <person name="Andersen E."/>
        </authorList>
    </citation>
    <scope>NUCLEOTIDE SEQUENCE [LARGE SCALE GENOMIC DNA]</scope>
    <source>
        <strain evidence="3">VX34</strain>
        <tissue evidence="3">Whole-organism</tissue>
    </source>
</reference>
<dbReference type="EMBL" id="CP092622">
    <property type="protein sequence ID" value="UMM21310.1"/>
    <property type="molecule type" value="Genomic_DNA"/>
</dbReference>
<protein>
    <submittedName>
        <fullName evidence="3">Uncharacterized protein</fullName>
    </submittedName>
</protein>
<keyword evidence="4" id="KW-1185">Reference proteome</keyword>
<dbReference type="Proteomes" id="UP000829354">
    <property type="component" value="Chromosome III"/>
</dbReference>
<feature type="compositionally biased region" description="Low complexity" evidence="1">
    <location>
        <begin position="225"/>
        <end position="242"/>
    </location>
</feature>
<keyword evidence="2" id="KW-0812">Transmembrane</keyword>
<proteinExistence type="predicted"/>
<feature type="region of interest" description="Disordered" evidence="1">
    <location>
        <begin position="213"/>
        <end position="242"/>
    </location>
</feature>